<comment type="caution">
    <text evidence="1">The sequence shown here is derived from an EMBL/GenBank/DDBJ whole genome shotgun (WGS) entry which is preliminary data.</text>
</comment>
<evidence type="ECO:0000313" key="2">
    <source>
        <dbReference type="Proteomes" id="UP000037136"/>
    </source>
</evidence>
<keyword evidence="2" id="KW-1185">Reference proteome</keyword>
<proteinExistence type="predicted"/>
<protein>
    <submittedName>
        <fullName evidence="1">Uncharacterized protein</fullName>
    </submittedName>
</protein>
<dbReference type="Proteomes" id="UP000037136">
    <property type="component" value="Unassembled WGS sequence"/>
</dbReference>
<evidence type="ECO:0000313" key="1">
    <source>
        <dbReference type="EMBL" id="PFH59369.1"/>
    </source>
</evidence>
<accession>A0A2A9PD95</accession>
<reference evidence="1 2" key="1">
    <citation type="journal article" date="2015" name="BMC Genomics">
        <title>Gene expression during zombie ant biting behavior reflects the complexity underlying fungal parasitic behavioral manipulation.</title>
        <authorList>
            <person name="de Bekker C."/>
            <person name="Ohm R.A."/>
            <person name="Loreto R.G."/>
            <person name="Sebastian A."/>
            <person name="Albert I."/>
            <person name="Merrow M."/>
            <person name="Brachmann A."/>
            <person name="Hughes D.P."/>
        </authorList>
    </citation>
    <scope>NUCLEOTIDE SEQUENCE [LARGE SCALE GENOMIC DNA]</scope>
    <source>
        <strain evidence="1 2">SC16a</strain>
    </source>
</reference>
<gene>
    <name evidence="1" type="ORF">XA68_12454</name>
</gene>
<dbReference type="AlphaFoldDB" id="A0A2A9PD95"/>
<sequence length="80" mass="9226">MGLRWLRPATPVYQSRPELNGRLSTCFVIISRLRLRSIQFTARRGENGIGMTLNRAKHQARSQVLYDVDKRIPPDSKDCL</sequence>
<dbReference type="EMBL" id="LAZP02000204">
    <property type="protein sequence ID" value="PFH59369.1"/>
    <property type="molecule type" value="Genomic_DNA"/>
</dbReference>
<name>A0A2A9PD95_OPHUN</name>
<reference evidence="1 2" key="2">
    <citation type="journal article" date="2017" name="Sci. Rep.">
        <title>Ant-infecting Ophiocordyceps genomes reveal a high diversity of potential behavioral manipulation genes and a possible major role for enterotoxins.</title>
        <authorList>
            <person name="de Bekker C."/>
            <person name="Ohm R.A."/>
            <person name="Evans H.C."/>
            <person name="Brachmann A."/>
            <person name="Hughes D.P."/>
        </authorList>
    </citation>
    <scope>NUCLEOTIDE SEQUENCE [LARGE SCALE GENOMIC DNA]</scope>
    <source>
        <strain evidence="1 2">SC16a</strain>
    </source>
</reference>
<organism evidence="1 2">
    <name type="scientific">Ophiocordyceps unilateralis</name>
    <name type="common">Zombie-ant fungus</name>
    <name type="synonym">Torrubia unilateralis</name>
    <dbReference type="NCBI Taxonomy" id="268505"/>
    <lineage>
        <taxon>Eukaryota</taxon>
        <taxon>Fungi</taxon>
        <taxon>Dikarya</taxon>
        <taxon>Ascomycota</taxon>
        <taxon>Pezizomycotina</taxon>
        <taxon>Sordariomycetes</taxon>
        <taxon>Hypocreomycetidae</taxon>
        <taxon>Hypocreales</taxon>
        <taxon>Ophiocordycipitaceae</taxon>
        <taxon>Ophiocordyceps</taxon>
    </lineage>
</organism>